<reference evidence="1" key="1">
    <citation type="submission" date="2020-07" db="EMBL/GenBank/DDBJ databases">
        <authorList>
            <person name="Nieuwenhuis M."/>
            <person name="Van De Peppel L.J.J."/>
        </authorList>
    </citation>
    <scope>NUCLEOTIDE SEQUENCE</scope>
    <source>
        <strain evidence="1">AP01</strain>
        <tissue evidence="1">Mycelium</tissue>
    </source>
</reference>
<keyword evidence="2" id="KW-1185">Reference proteome</keyword>
<evidence type="ECO:0000313" key="1">
    <source>
        <dbReference type="EMBL" id="KAG5645269.1"/>
    </source>
</evidence>
<name>A0A9P7KDG1_9AGAR</name>
<accession>A0A9P7KDG1</accession>
<dbReference type="AlphaFoldDB" id="A0A9P7KDG1"/>
<dbReference type="Proteomes" id="UP000775547">
    <property type="component" value="Unassembled WGS sequence"/>
</dbReference>
<dbReference type="EMBL" id="JABCKV010000044">
    <property type="protein sequence ID" value="KAG5645269.1"/>
    <property type="molecule type" value="Genomic_DNA"/>
</dbReference>
<sequence>MSRIHYFGLPTEKPPNLSSHFLRAGALDEQLQDQYLQAHVEHSLQMYITGGNITDDLDLYSAFLLSKGYDNCERWQTELGTAVKEWRKEHDEYDSPASDEYESS</sequence>
<reference evidence="1" key="2">
    <citation type="submission" date="2021-10" db="EMBL/GenBank/DDBJ databases">
        <title>Phylogenomics reveals ancestral predisposition of the termite-cultivated fungus Termitomyces towards a domesticated lifestyle.</title>
        <authorList>
            <person name="Auxier B."/>
            <person name="Grum-Grzhimaylo A."/>
            <person name="Cardenas M.E."/>
            <person name="Lodge J.D."/>
            <person name="Laessoe T."/>
            <person name="Pedersen O."/>
            <person name="Smith M.E."/>
            <person name="Kuyper T.W."/>
            <person name="Franco-Molano E.A."/>
            <person name="Baroni T.J."/>
            <person name="Aanen D.K."/>
        </authorList>
    </citation>
    <scope>NUCLEOTIDE SEQUENCE</scope>
    <source>
        <strain evidence="1">AP01</strain>
        <tissue evidence="1">Mycelium</tissue>
    </source>
</reference>
<organism evidence="1 2">
    <name type="scientific">Asterophora parasitica</name>
    <dbReference type="NCBI Taxonomy" id="117018"/>
    <lineage>
        <taxon>Eukaryota</taxon>
        <taxon>Fungi</taxon>
        <taxon>Dikarya</taxon>
        <taxon>Basidiomycota</taxon>
        <taxon>Agaricomycotina</taxon>
        <taxon>Agaricomycetes</taxon>
        <taxon>Agaricomycetidae</taxon>
        <taxon>Agaricales</taxon>
        <taxon>Tricholomatineae</taxon>
        <taxon>Lyophyllaceae</taxon>
        <taxon>Asterophora</taxon>
    </lineage>
</organism>
<proteinExistence type="predicted"/>
<protein>
    <submittedName>
        <fullName evidence="1">Uncharacterized protein</fullName>
    </submittedName>
</protein>
<comment type="caution">
    <text evidence="1">The sequence shown here is derived from an EMBL/GenBank/DDBJ whole genome shotgun (WGS) entry which is preliminary data.</text>
</comment>
<evidence type="ECO:0000313" key="2">
    <source>
        <dbReference type="Proteomes" id="UP000775547"/>
    </source>
</evidence>
<gene>
    <name evidence="1" type="ORF">DXG03_006571</name>
</gene>